<comment type="similarity">
    <text evidence="1">Belongs to the bacteroidetes fimbrillin superfamily. FimB/Mfa2 family.</text>
</comment>
<evidence type="ECO:0000313" key="2">
    <source>
        <dbReference type="EMBL" id="MDR6941252.1"/>
    </source>
</evidence>
<gene>
    <name evidence="2" type="ORF">J2W55_001080</name>
</gene>
<name>A0ABU1T791_9SPHI</name>
<organism evidence="2 3">
    <name type="scientific">Mucilaginibacter pocheonensis</name>
    <dbReference type="NCBI Taxonomy" id="398050"/>
    <lineage>
        <taxon>Bacteria</taxon>
        <taxon>Pseudomonadati</taxon>
        <taxon>Bacteroidota</taxon>
        <taxon>Sphingobacteriia</taxon>
        <taxon>Sphingobacteriales</taxon>
        <taxon>Sphingobacteriaceae</taxon>
        <taxon>Mucilaginibacter</taxon>
    </lineage>
</organism>
<comment type="caution">
    <text evidence="2">The sequence shown here is derived from an EMBL/GenBank/DDBJ whole genome shotgun (WGS) entry which is preliminary data.</text>
</comment>
<evidence type="ECO:0008006" key="4">
    <source>
        <dbReference type="Google" id="ProtNLM"/>
    </source>
</evidence>
<sequence length="299" mass="32239">MKKSLLYFILFTLCLTACKKDKKNNPPPSGKTYEVTFNVSGSGQAISSDGKQKINSLKTNAIGPAASLAKLLFYLVYDSNGALFHQIKQDSTMDNFGRITDNLPAGTYTVYIVAGEKGLSTSGEPSQFGYPNTEGPGAIWKDLFYKKLTITVTNTAINQDVTLARVVGQLQINVEDAIPANAAKFVVKITDENIYFDFKNGVMGGAYGGQINNTIPAAAIGTTNYKITRIIGNTSTPMTVQIICYDSANTIIADKTINNVNCDINVKTILSGKLFAVSNGFVVGLNNTWDPTPYTTVGY</sequence>
<keyword evidence="3" id="KW-1185">Reference proteome</keyword>
<dbReference type="RefSeq" id="WP_310092804.1">
    <property type="nucleotide sequence ID" value="NZ_JAVDUU010000001.1"/>
</dbReference>
<dbReference type="Proteomes" id="UP001247620">
    <property type="component" value="Unassembled WGS sequence"/>
</dbReference>
<dbReference type="Pfam" id="PF08842">
    <property type="entry name" value="Mfa2"/>
    <property type="match status" value="1"/>
</dbReference>
<dbReference type="InterPro" id="IPR014941">
    <property type="entry name" value="FimB/Mfa2/Mfa3"/>
</dbReference>
<evidence type="ECO:0000313" key="3">
    <source>
        <dbReference type="Proteomes" id="UP001247620"/>
    </source>
</evidence>
<dbReference type="EMBL" id="JAVDUU010000001">
    <property type="protein sequence ID" value="MDR6941252.1"/>
    <property type="molecule type" value="Genomic_DNA"/>
</dbReference>
<accession>A0ABU1T791</accession>
<protein>
    <recommendedName>
        <fullName evidence="4">Fimbrillin-A associated anchor protein Mfa1 and Mfa2</fullName>
    </recommendedName>
</protein>
<reference evidence="2 3" key="1">
    <citation type="submission" date="2023-07" db="EMBL/GenBank/DDBJ databases">
        <title>Sorghum-associated microbial communities from plants grown in Nebraska, USA.</title>
        <authorList>
            <person name="Schachtman D."/>
        </authorList>
    </citation>
    <scope>NUCLEOTIDE SEQUENCE [LARGE SCALE GENOMIC DNA]</scope>
    <source>
        <strain evidence="2 3">3262</strain>
    </source>
</reference>
<evidence type="ECO:0000256" key="1">
    <source>
        <dbReference type="ARBA" id="ARBA00007248"/>
    </source>
</evidence>
<proteinExistence type="inferred from homology"/>